<keyword evidence="2 6" id="KW-0349">Heme</keyword>
<keyword evidence="5 6" id="KW-0408">Iron</keyword>
<feature type="binding site" description="axial binding residue" evidence="6">
    <location>
        <position position="90"/>
    </location>
    <ligand>
        <name>heme c</name>
        <dbReference type="ChEBI" id="CHEBI:61717"/>
        <label>1</label>
    </ligand>
    <ligandPart>
        <name>Fe</name>
        <dbReference type="ChEBI" id="CHEBI:18248"/>
    </ligandPart>
</feature>
<feature type="binding site" description="axial binding residue" evidence="6">
    <location>
        <position position="128"/>
    </location>
    <ligand>
        <name>heme c</name>
        <dbReference type="ChEBI" id="CHEBI:61717"/>
        <label>1</label>
    </ligand>
    <ligandPart>
        <name>Fe</name>
        <dbReference type="ChEBI" id="CHEBI:18248"/>
    </ligandPart>
</feature>
<dbReference type="GO" id="GO:0020037">
    <property type="term" value="F:heme binding"/>
    <property type="evidence" value="ECO:0007669"/>
    <property type="project" value="InterPro"/>
</dbReference>
<dbReference type="InterPro" id="IPR020942">
    <property type="entry name" value="Cyt_c_III_dom"/>
</dbReference>
<feature type="chain" id="PRO_5039219765" evidence="7">
    <location>
        <begin position="28"/>
        <end position="323"/>
    </location>
</feature>
<reference evidence="9" key="1">
    <citation type="journal article" date="2021" name="PeerJ">
        <title>Extensive microbial diversity within the chicken gut microbiome revealed by metagenomics and culture.</title>
        <authorList>
            <person name="Gilroy R."/>
            <person name="Ravi A."/>
            <person name="Getino M."/>
            <person name="Pursley I."/>
            <person name="Horton D.L."/>
            <person name="Alikhan N.F."/>
            <person name="Baker D."/>
            <person name="Gharbi K."/>
            <person name="Hall N."/>
            <person name="Watson M."/>
            <person name="Adriaenssens E.M."/>
            <person name="Foster-Nyarko E."/>
            <person name="Jarju S."/>
            <person name="Secka A."/>
            <person name="Antonio M."/>
            <person name="Oren A."/>
            <person name="Chaudhuri R.R."/>
            <person name="La Ragione R."/>
            <person name="Hildebrand F."/>
            <person name="Pallen M.J."/>
        </authorList>
    </citation>
    <scope>NUCLEOTIDE SEQUENCE</scope>
    <source>
        <strain evidence="9">5032</strain>
    </source>
</reference>
<dbReference type="AlphaFoldDB" id="A0A9D2HNZ8"/>
<proteinExistence type="predicted"/>
<dbReference type="GO" id="GO:0009055">
    <property type="term" value="F:electron transfer activity"/>
    <property type="evidence" value="ECO:0007669"/>
    <property type="project" value="InterPro"/>
</dbReference>
<dbReference type="CDD" id="cd08168">
    <property type="entry name" value="Cytochrom_C3"/>
    <property type="match status" value="2"/>
</dbReference>
<evidence type="ECO:0000256" key="7">
    <source>
        <dbReference type="SAM" id="SignalP"/>
    </source>
</evidence>
<keyword evidence="7" id="KW-0732">Signal</keyword>
<feature type="binding site" description="covalent" evidence="6">
    <location>
        <position position="80"/>
    </location>
    <ligand>
        <name>heme c</name>
        <dbReference type="ChEBI" id="CHEBI:61717"/>
        <label>2</label>
    </ligand>
</feature>
<evidence type="ECO:0000256" key="6">
    <source>
        <dbReference type="PIRSR" id="PIRSR602322-1"/>
    </source>
</evidence>
<feature type="domain" description="Class III cytochrome C" evidence="8">
    <location>
        <begin position="53"/>
        <end position="158"/>
    </location>
</feature>
<evidence type="ECO:0000256" key="5">
    <source>
        <dbReference type="ARBA" id="ARBA00023004"/>
    </source>
</evidence>
<feature type="signal peptide" evidence="7">
    <location>
        <begin position="1"/>
        <end position="27"/>
    </location>
</feature>
<dbReference type="Pfam" id="PF02085">
    <property type="entry name" value="Cytochrom_CIII"/>
    <property type="match status" value="2"/>
</dbReference>
<feature type="binding site" description="axial binding residue" evidence="6">
    <location>
        <position position="68"/>
    </location>
    <ligand>
        <name>heme c</name>
        <dbReference type="ChEBI" id="CHEBI:61717"/>
        <label>1</label>
    </ligand>
    <ligandPart>
        <name>Fe</name>
        <dbReference type="ChEBI" id="CHEBI:18248"/>
    </ligandPart>
</feature>
<comment type="caution">
    <text evidence="9">The sequence shown here is derived from an EMBL/GenBank/DDBJ whole genome shotgun (WGS) entry which is preliminary data.</text>
</comment>
<reference evidence="9" key="2">
    <citation type="submission" date="2021-04" db="EMBL/GenBank/DDBJ databases">
        <authorList>
            <person name="Gilroy R."/>
        </authorList>
    </citation>
    <scope>NUCLEOTIDE SEQUENCE</scope>
    <source>
        <strain evidence="9">5032</strain>
    </source>
</reference>
<feature type="binding site" description="axial binding residue" evidence="6">
    <location>
        <position position="138"/>
    </location>
    <ligand>
        <name>heme c</name>
        <dbReference type="ChEBI" id="CHEBI:61717"/>
        <label>1</label>
    </ligand>
    <ligandPart>
        <name>Fe</name>
        <dbReference type="ChEBI" id="CHEBI:18248"/>
    </ligandPart>
</feature>
<feature type="binding site" description="axial binding residue" evidence="6">
    <location>
        <position position="75"/>
    </location>
    <ligand>
        <name>heme c</name>
        <dbReference type="ChEBI" id="CHEBI:61717"/>
        <label>1</label>
    </ligand>
    <ligandPart>
        <name>Fe</name>
        <dbReference type="ChEBI" id="CHEBI:18248"/>
    </ligandPart>
</feature>
<feature type="binding site" description="axial binding residue" evidence="6">
    <location>
        <position position="125"/>
    </location>
    <ligand>
        <name>heme c</name>
        <dbReference type="ChEBI" id="CHEBI:61717"/>
        <label>1</label>
    </ligand>
    <ligandPart>
        <name>Fe</name>
        <dbReference type="ChEBI" id="CHEBI:18248"/>
    </ligandPart>
</feature>
<feature type="binding site" description="axial binding residue" evidence="6">
    <location>
        <position position="79"/>
    </location>
    <ligand>
        <name>heme c</name>
        <dbReference type="ChEBI" id="CHEBI:61717"/>
        <label>1</label>
    </ligand>
    <ligandPart>
        <name>Fe</name>
        <dbReference type="ChEBI" id="CHEBI:18248"/>
    </ligandPart>
</feature>
<evidence type="ECO:0000313" key="10">
    <source>
        <dbReference type="Proteomes" id="UP000823821"/>
    </source>
</evidence>
<evidence type="ECO:0000256" key="4">
    <source>
        <dbReference type="ARBA" id="ARBA00022982"/>
    </source>
</evidence>
<feature type="domain" description="Class III cytochrome C" evidence="8">
    <location>
        <begin position="242"/>
        <end position="315"/>
    </location>
</feature>
<name>A0A9D2HNZ8_9BACT</name>
<accession>A0A9D2HNZ8</accession>
<keyword evidence="4" id="KW-0249">Electron transport</keyword>
<feature type="binding site" description="axial binding residue" evidence="6">
    <location>
        <position position="65"/>
    </location>
    <ligand>
        <name>heme c</name>
        <dbReference type="ChEBI" id="CHEBI:61717"/>
        <label>1</label>
    </ligand>
    <ligandPart>
        <name>Fe</name>
        <dbReference type="ChEBI" id="CHEBI:18248"/>
    </ligandPart>
</feature>
<protein>
    <submittedName>
        <fullName evidence="9">Cytochrome c family protein</fullName>
    </submittedName>
</protein>
<feature type="binding site" description="axial binding residue" evidence="6">
    <location>
        <position position="78"/>
    </location>
    <ligand>
        <name>heme c</name>
        <dbReference type="ChEBI" id="CHEBI:61717"/>
        <label>1</label>
    </ligand>
    <ligandPart>
        <name>Fe</name>
        <dbReference type="ChEBI" id="CHEBI:18248"/>
    </ligandPart>
</feature>
<feature type="binding site" description="axial binding residue" evidence="6">
    <location>
        <position position="129"/>
    </location>
    <ligand>
        <name>heme c</name>
        <dbReference type="ChEBI" id="CHEBI:61717"/>
        <label>1</label>
    </ligand>
    <ligandPart>
        <name>Fe</name>
        <dbReference type="ChEBI" id="CHEBI:18248"/>
    </ligandPart>
</feature>
<dbReference type="GO" id="GO:0046872">
    <property type="term" value="F:metal ion binding"/>
    <property type="evidence" value="ECO:0007669"/>
    <property type="project" value="UniProtKB-KW"/>
</dbReference>
<sequence>MSMRHVLLSLTGLLLLTCCLRPAGARAAAVDELEATDSGAPTAIMMLPAADGNGRGSMKPVVFNHLIHERKVEDCTACHHTGDPQKCSDCHTLGGSEEGKYITLERAMHATNIAPRADGVTPQSCVSCHEQQLKRRECAGCHSIVRPARDDKWCAVCHSVSDGMSAEQLRQAASGNLPDEEREELAARTVLEKRYAEALRPEQLPSRVRIDGLSDKFGPNLFNHRRHVASLMRRIQDDKLAAAFHSDPATLCTACHHNSPASATPPPCSSCHATRISPEHPGKPALKAAYHLQCMGCHDGMQVARPLKTSCASCHKPRAGEGQ</sequence>
<evidence type="ECO:0000313" key="9">
    <source>
        <dbReference type="EMBL" id="HJA79540.1"/>
    </source>
</evidence>
<dbReference type="EMBL" id="DWZD01000046">
    <property type="protein sequence ID" value="HJA79540.1"/>
    <property type="molecule type" value="Genomic_DNA"/>
</dbReference>
<feature type="binding site" description="axial binding residue" evidence="6">
    <location>
        <position position="141"/>
    </location>
    <ligand>
        <name>heme c</name>
        <dbReference type="ChEBI" id="CHEBI:61717"/>
        <label>1</label>
    </ligand>
    <ligandPart>
        <name>Fe</name>
        <dbReference type="ChEBI" id="CHEBI:18248"/>
    </ligandPart>
</feature>
<evidence type="ECO:0000256" key="1">
    <source>
        <dbReference type="ARBA" id="ARBA00022448"/>
    </source>
</evidence>
<keyword evidence="3 6" id="KW-0479">Metal-binding</keyword>
<evidence type="ECO:0000256" key="3">
    <source>
        <dbReference type="ARBA" id="ARBA00022723"/>
    </source>
</evidence>
<feature type="binding site" description="axial binding residue" evidence="6">
    <location>
        <position position="142"/>
    </location>
    <ligand>
        <name>heme c</name>
        <dbReference type="ChEBI" id="CHEBI:61717"/>
        <label>1</label>
    </ligand>
    <ligandPart>
        <name>Fe</name>
        <dbReference type="ChEBI" id="CHEBI:18248"/>
    </ligandPart>
</feature>
<dbReference type="InterPro" id="IPR002322">
    <property type="entry name" value="Cyt_c_III"/>
</dbReference>
<gene>
    <name evidence="9" type="ORF">H9784_08270</name>
</gene>
<dbReference type="Gene3D" id="3.90.10.10">
    <property type="entry name" value="Cytochrome C3"/>
    <property type="match status" value="2"/>
</dbReference>
<dbReference type="SUPFAM" id="SSF48695">
    <property type="entry name" value="Multiheme cytochromes"/>
    <property type="match status" value="1"/>
</dbReference>
<dbReference type="Proteomes" id="UP000823821">
    <property type="component" value="Unassembled WGS sequence"/>
</dbReference>
<dbReference type="PRINTS" id="PR00609">
    <property type="entry name" value="CYTOCHROMEC3"/>
</dbReference>
<evidence type="ECO:0000259" key="8">
    <source>
        <dbReference type="Pfam" id="PF02085"/>
    </source>
</evidence>
<evidence type="ECO:0000256" key="2">
    <source>
        <dbReference type="ARBA" id="ARBA00022617"/>
    </source>
</evidence>
<comment type="cofactor">
    <cofactor evidence="6">
        <name>heme c</name>
        <dbReference type="ChEBI" id="CHEBI:61717"/>
    </cofactor>
    <text evidence="6">Binds 4 heme c groups covalently per monomer.</text>
</comment>
<dbReference type="InterPro" id="IPR036280">
    <property type="entry name" value="Multihaem_cyt_sf"/>
</dbReference>
<keyword evidence="1" id="KW-0813">Transport</keyword>
<organism evidence="9 10">
    <name type="scientific">Candidatus Desulfovibrio intestinavium</name>
    <dbReference type="NCBI Taxonomy" id="2838534"/>
    <lineage>
        <taxon>Bacteria</taxon>
        <taxon>Pseudomonadati</taxon>
        <taxon>Thermodesulfobacteriota</taxon>
        <taxon>Desulfovibrionia</taxon>
        <taxon>Desulfovibrionales</taxon>
        <taxon>Desulfovibrionaceae</taxon>
        <taxon>Desulfovibrio</taxon>
    </lineage>
</organism>